<comment type="caution">
    <text evidence="1">The sequence shown here is derived from an EMBL/GenBank/DDBJ whole genome shotgun (WGS) entry which is preliminary data.</text>
</comment>
<dbReference type="GO" id="GO:0005634">
    <property type="term" value="C:nucleus"/>
    <property type="evidence" value="ECO:0007669"/>
    <property type="project" value="InterPro"/>
</dbReference>
<dbReference type="InterPro" id="IPR033375">
    <property type="entry name" value="Cggbp1"/>
</dbReference>
<organism evidence="1 2">
    <name type="scientific">Rhizophagus irregularis</name>
    <dbReference type="NCBI Taxonomy" id="588596"/>
    <lineage>
        <taxon>Eukaryota</taxon>
        <taxon>Fungi</taxon>
        <taxon>Fungi incertae sedis</taxon>
        <taxon>Mucoromycota</taxon>
        <taxon>Glomeromycotina</taxon>
        <taxon>Glomeromycetes</taxon>
        <taxon>Glomerales</taxon>
        <taxon>Glomeraceae</taxon>
        <taxon>Rhizophagus</taxon>
    </lineage>
</organism>
<evidence type="ECO:0000313" key="2">
    <source>
        <dbReference type="Proteomes" id="UP000233469"/>
    </source>
</evidence>
<evidence type="ECO:0008006" key="3">
    <source>
        <dbReference type="Google" id="ProtNLM"/>
    </source>
</evidence>
<protein>
    <recommendedName>
        <fullName evidence="3">DUF659 domain-containing protein</fullName>
    </recommendedName>
</protein>
<sequence>MNEHPGVFREDGGIMFCNFCDLSIEWKSKSTVDGHCLSKGHIKKKQVYESNEQAKKQLTISTVNAAFESKKEVIEDLIEAFSHANIPLEKVNHLLPFFKKYLKEGGAIPQAPTLRQVHLPRVFNKHSSSLQTYFNQKPVAIIMDETTDDCSRSVVNTLFAFRQHTKLVSVDFLERVNNSTMGGTLLSILPNFNIPYTLPRLFLLDSTAYMKKCFREALKPIMPQLIHLPCCAHIINLIG</sequence>
<name>A0A2N1N0A0_9GLOM</name>
<accession>A0A2N1N0A0</accession>
<dbReference type="PANTHER" id="PTHR32344">
    <property type="entry name" value="U1-TYPE DOMAIN-CONTAINING PROTEIN"/>
    <property type="match status" value="1"/>
</dbReference>
<dbReference type="VEuPathDB" id="FungiDB:RhiirA1_401099"/>
<evidence type="ECO:0000313" key="1">
    <source>
        <dbReference type="EMBL" id="PKK67259.1"/>
    </source>
</evidence>
<proteinExistence type="predicted"/>
<dbReference type="EMBL" id="LLXL01000986">
    <property type="protein sequence ID" value="PKK67259.1"/>
    <property type="molecule type" value="Genomic_DNA"/>
</dbReference>
<dbReference type="GO" id="GO:0003690">
    <property type="term" value="F:double-stranded DNA binding"/>
    <property type="evidence" value="ECO:0007669"/>
    <property type="project" value="InterPro"/>
</dbReference>
<reference evidence="1 2" key="1">
    <citation type="submission" date="2016-04" db="EMBL/GenBank/DDBJ databases">
        <title>Genome analyses suggest a sexual origin of heterokaryosis in a supposedly ancient asexual fungus.</title>
        <authorList>
            <person name="Ropars J."/>
            <person name="Sedzielewska K."/>
            <person name="Noel J."/>
            <person name="Charron P."/>
            <person name="Farinelli L."/>
            <person name="Marton T."/>
            <person name="Kruger M."/>
            <person name="Pelin A."/>
            <person name="Brachmann A."/>
            <person name="Corradi N."/>
        </authorList>
    </citation>
    <scope>NUCLEOTIDE SEQUENCE [LARGE SCALE GENOMIC DNA]</scope>
    <source>
        <strain evidence="1 2">C2</strain>
    </source>
</reference>
<dbReference type="PANTHER" id="PTHR32344:SF1">
    <property type="entry name" value="U1-TYPE DOMAIN-CONTAINING PROTEIN"/>
    <property type="match status" value="1"/>
</dbReference>
<dbReference type="GO" id="GO:0006357">
    <property type="term" value="P:regulation of transcription by RNA polymerase II"/>
    <property type="evidence" value="ECO:0007669"/>
    <property type="project" value="InterPro"/>
</dbReference>
<gene>
    <name evidence="1" type="ORF">RhiirC2_835780</name>
</gene>
<dbReference type="AlphaFoldDB" id="A0A2N1N0A0"/>
<dbReference type="Proteomes" id="UP000233469">
    <property type="component" value="Unassembled WGS sequence"/>
</dbReference>
<reference evidence="1 2" key="2">
    <citation type="submission" date="2017-10" db="EMBL/GenBank/DDBJ databases">
        <title>Extensive intraspecific genome diversity in a model arbuscular mycorrhizal fungus.</title>
        <authorList>
            <person name="Chen E.C.H."/>
            <person name="Morin E."/>
            <person name="Baudet D."/>
            <person name="Noel J."/>
            <person name="Ndikumana S."/>
            <person name="Charron P."/>
            <person name="St-Onge C."/>
            <person name="Giorgi J."/>
            <person name="Grigoriev I.V."/>
            <person name="Roux C."/>
            <person name="Martin F.M."/>
            <person name="Corradi N."/>
        </authorList>
    </citation>
    <scope>NUCLEOTIDE SEQUENCE [LARGE SCALE GENOMIC DNA]</scope>
    <source>
        <strain evidence="1 2">C2</strain>
    </source>
</reference>